<dbReference type="STRING" id="909613.UO65_2583"/>
<gene>
    <name evidence="1" type="ORF">UO65_2583</name>
</gene>
<organism evidence="1 2">
    <name type="scientific">Actinokineospora spheciospongiae</name>
    <dbReference type="NCBI Taxonomy" id="909613"/>
    <lineage>
        <taxon>Bacteria</taxon>
        <taxon>Bacillati</taxon>
        <taxon>Actinomycetota</taxon>
        <taxon>Actinomycetes</taxon>
        <taxon>Pseudonocardiales</taxon>
        <taxon>Pseudonocardiaceae</taxon>
        <taxon>Actinokineospora</taxon>
    </lineage>
</organism>
<comment type="caution">
    <text evidence="1">The sequence shown here is derived from an EMBL/GenBank/DDBJ whole genome shotgun (WGS) entry which is preliminary data.</text>
</comment>
<dbReference type="AlphaFoldDB" id="W7J7R1"/>
<keyword evidence="2" id="KW-1185">Reference proteome</keyword>
<evidence type="ECO:0000313" key="1">
    <source>
        <dbReference type="EMBL" id="EWC62069.1"/>
    </source>
</evidence>
<dbReference type="EMBL" id="AYXG01000089">
    <property type="protein sequence ID" value="EWC62069.1"/>
    <property type="molecule type" value="Genomic_DNA"/>
</dbReference>
<proteinExistence type="predicted"/>
<reference evidence="1 2" key="1">
    <citation type="journal article" date="2014" name="Genome Announc.">
        <title>Draft Genome Sequence of the Antitrypanosomally Active Sponge-Associated Bacterium Actinokineospora sp. Strain EG49.</title>
        <authorList>
            <person name="Harjes J."/>
            <person name="Ryu T."/>
            <person name="Abdelmohsen U.R."/>
            <person name="Moitinho-Silva L."/>
            <person name="Horn H."/>
            <person name="Ravasi T."/>
            <person name="Hentschel U."/>
        </authorList>
    </citation>
    <scope>NUCLEOTIDE SEQUENCE [LARGE SCALE GENOMIC DNA]</scope>
    <source>
        <strain evidence="1 2">EG49</strain>
    </source>
</reference>
<protein>
    <submittedName>
        <fullName evidence="1">Uncharacterized protein</fullName>
    </submittedName>
</protein>
<accession>W7J7R1</accession>
<name>W7J7R1_9PSEU</name>
<evidence type="ECO:0000313" key="2">
    <source>
        <dbReference type="Proteomes" id="UP000019277"/>
    </source>
</evidence>
<sequence length="65" mass="6841">MAFHCRLPVTSSTFCRTGRPADRSSRDWYSVSGATSPISTKPCGNASPNATGNLCPLGIAMIEPP</sequence>
<dbReference type="Proteomes" id="UP000019277">
    <property type="component" value="Unassembled WGS sequence"/>
</dbReference>